<accession>A0A1M6BL85</accession>
<dbReference type="RefSeq" id="WP_073046327.1">
    <property type="nucleotide sequence ID" value="NZ_FQZL01000005.1"/>
</dbReference>
<dbReference type="InterPro" id="IPR032466">
    <property type="entry name" value="Metal_Hydrolase"/>
</dbReference>
<dbReference type="OrthoDB" id="9776455at2"/>
<protein>
    <submittedName>
        <fullName evidence="2">Imidazolonepropionase</fullName>
    </submittedName>
</protein>
<dbReference type="GO" id="GO:0016810">
    <property type="term" value="F:hydrolase activity, acting on carbon-nitrogen (but not peptide) bonds"/>
    <property type="evidence" value="ECO:0007669"/>
    <property type="project" value="InterPro"/>
</dbReference>
<evidence type="ECO:0000313" key="2">
    <source>
        <dbReference type="EMBL" id="SHI49273.1"/>
    </source>
</evidence>
<dbReference type="Gene3D" id="2.30.40.10">
    <property type="entry name" value="Urease, subunit C, domain 1"/>
    <property type="match status" value="1"/>
</dbReference>
<evidence type="ECO:0000313" key="3">
    <source>
        <dbReference type="Proteomes" id="UP000184052"/>
    </source>
</evidence>
<dbReference type="Proteomes" id="UP000184052">
    <property type="component" value="Unassembled WGS sequence"/>
</dbReference>
<reference evidence="2 3" key="1">
    <citation type="submission" date="2016-11" db="EMBL/GenBank/DDBJ databases">
        <authorList>
            <person name="Jaros S."/>
            <person name="Januszkiewicz K."/>
            <person name="Wedrychowicz H."/>
        </authorList>
    </citation>
    <scope>NUCLEOTIDE SEQUENCE [LARGE SCALE GENOMIC DNA]</scope>
    <source>
        <strain evidence="2 3">DSM 17477</strain>
    </source>
</reference>
<sequence length="380" mass="41486">MLLLKNGKIFTLNNNKVIYGDILIDGGKIKAIDSNISSGEAKTVDLHQNIVLPGLIDASTSIGLIESASGVPGNDMNEKYEAAIPELKTLHGINPTDEYFEKAIASGVTSVIVNSGNSSVIGSQSCALKTSSSIREALLSDSIDIRCSLGDSPKKWNINKQETPLSRMGIINVLRENLYNATSYCNKKAKGEINLDNYSRKYESLIPVLERKLPLKIKADRIQDILSAIELKKEFNIDIILDGAAESYMAIEEIASNNIPVILGTCFTDNSSIELQNRRLDTAKILSENSVITSISTNHPDTVINMLLTSACLYVKEGMSYEHALRSVTINPSRTFGLDGRIGSLEPGKDADLAIFDGDPLKSMTRNIMTIIDGKIRFSR</sequence>
<proteinExistence type="predicted"/>
<dbReference type="EMBL" id="FQZL01000005">
    <property type="protein sequence ID" value="SHI49273.1"/>
    <property type="molecule type" value="Genomic_DNA"/>
</dbReference>
<feature type="domain" description="Amidohydrolase-related" evidence="1">
    <location>
        <begin position="278"/>
        <end position="375"/>
    </location>
</feature>
<name>A0A1M6BL85_9FIRM</name>
<dbReference type="PANTHER" id="PTHR43135:SF3">
    <property type="entry name" value="ALPHA-D-RIBOSE 1-METHYLPHOSPHONATE 5-TRIPHOSPHATE DIPHOSPHATASE"/>
    <property type="match status" value="1"/>
</dbReference>
<gene>
    <name evidence="2" type="ORF">SAMN02745751_00391</name>
</gene>
<dbReference type="Gene3D" id="3.20.20.140">
    <property type="entry name" value="Metal-dependent hydrolases"/>
    <property type="match status" value="1"/>
</dbReference>
<dbReference type="SUPFAM" id="SSF51556">
    <property type="entry name" value="Metallo-dependent hydrolases"/>
    <property type="match status" value="1"/>
</dbReference>
<dbReference type="Pfam" id="PF01979">
    <property type="entry name" value="Amidohydro_1"/>
    <property type="match status" value="1"/>
</dbReference>
<organism evidence="2 3">
    <name type="scientific">Dethiosulfatibacter aminovorans DSM 17477</name>
    <dbReference type="NCBI Taxonomy" id="1121476"/>
    <lineage>
        <taxon>Bacteria</taxon>
        <taxon>Bacillati</taxon>
        <taxon>Bacillota</taxon>
        <taxon>Tissierellia</taxon>
        <taxon>Dethiosulfatibacter</taxon>
    </lineage>
</organism>
<dbReference type="InterPro" id="IPR006680">
    <property type="entry name" value="Amidohydro-rel"/>
</dbReference>
<evidence type="ECO:0000259" key="1">
    <source>
        <dbReference type="Pfam" id="PF01979"/>
    </source>
</evidence>
<dbReference type="PANTHER" id="PTHR43135">
    <property type="entry name" value="ALPHA-D-RIBOSE 1-METHYLPHOSPHONATE 5-TRIPHOSPHATE DIPHOSPHATASE"/>
    <property type="match status" value="1"/>
</dbReference>
<dbReference type="InterPro" id="IPR051781">
    <property type="entry name" value="Metallo-dep_Hydrolase"/>
</dbReference>
<dbReference type="InterPro" id="IPR011059">
    <property type="entry name" value="Metal-dep_hydrolase_composite"/>
</dbReference>
<dbReference type="AlphaFoldDB" id="A0A1M6BL85"/>
<dbReference type="STRING" id="1121476.SAMN02745751_00391"/>
<keyword evidence="3" id="KW-1185">Reference proteome</keyword>
<dbReference type="SUPFAM" id="SSF51338">
    <property type="entry name" value="Composite domain of metallo-dependent hydrolases"/>
    <property type="match status" value="1"/>
</dbReference>